<dbReference type="RefSeq" id="WP_226102723.1">
    <property type="nucleotide sequence ID" value="NZ_CP162411.1"/>
</dbReference>
<proteinExistence type="predicted"/>
<accession>A0AB39IHD9</accession>
<protein>
    <submittedName>
        <fullName evidence="1">Uncharacterized protein</fullName>
    </submittedName>
</protein>
<gene>
    <name evidence="1" type="ORF">LF923_0001840</name>
</gene>
<reference evidence="1" key="1">
    <citation type="submission" date="2024-07" db="EMBL/GenBank/DDBJ databases">
        <authorList>
            <person name="Pedron J."/>
        </authorList>
    </citation>
    <scope>NUCLEOTIDE SEQUENCE</scope>
    <source>
        <strain evidence="1">A642-S2-A17</strain>
    </source>
</reference>
<name>A0AB39IHD9_9GAMM</name>
<dbReference type="EMBL" id="CP162411">
    <property type="protein sequence ID" value="XDL15045.1"/>
    <property type="molecule type" value="Genomic_DNA"/>
</dbReference>
<evidence type="ECO:0000313" key="1">
    <source>
        <dbReference type="EMBL" id="XDL15045.1"/>
    </source>
</evidence>
<sequence>MRYLSQVGEKNCTSLVQMMASGALWRGYAANNVITDGAMAEASTLILGKHH</sequence>
<dbReference type="AlphaFoldDB" id="A0AB39IHD9"/>
<organism evidence="1">
    <name type="scientific">Dickeya oryzae</name>
    <dbReference type="NCBI Taxonomy" id="1240404"/>
    <lineage>
        <taxon>Bacteria</taxon>
        <taxon>Pseudomonadati</taxon>
        <taxon>Pseudomonadota</taxon>
        <taxon>Gammaproteobacteria</taxon>
        <taxon>Enterobacterales</taxon>
        <taxon>Pectobacteriaceae</taxon>
        <taxon>Dickeya</taxon>
    </lineage>
</organism>